<dbReference type="EMBL" id="FQXH01000013">
    <property type="protein sequence ID" value="SHH27289.1"/>
    <property type="molecule type" value="Genomic_DNA"/>
</dbReference>
<name>A0A1M5RM99_9FIRM</name>
<evidence type="ECO:0008006" key="4">
    <source>
        <dbReference type="Google" id="ProtNLM"/>
    </source>
</evidence>
<organism evidence="2 3">
    <name type="scientific">Tepidibacter thalassicus DSM 15285</name>
    <dbReference type="NCBI Taxonomy" id="1123350"/>
    <lineage>
        <taxon>Bacteria</taxon>
        <taxon>Bacillati</taxon>
        <taxon>Bacillota</taxon>
        <taxon>Clostridia</taxon>
        <taxon>Peptostreptococcales</taxon>
        <taxon>Peptostreptococcaceae</taxon>
        <taxon>Tepidibacter</taxon>
    </lineage>
</organism>
<dbReference type="Proteomes" id="UP000242520">
    <property type="component" value="Unassembled WGS sequence"/>
</dbReference>
<keyword evidence="1" id="KW-0472">Membrane</keyword>
<evidence type="ECO:0000313" key="2">
    <source>
        <dbReference type="EMBL" id="SHH27289.1"/>
    </source>
</evidence>
<gene>
    <name evidence="2" type="ORF">SAMN02744040_01438</name>
</gene>
<feature type="transmembrane region" description="Helical" evidence="1">
    <location>
        <begin position="12"/>
        <end position="32"/>
    </location>
</feature>
<sequence>MIIMLMITINNVFITMPLTIKILGIGGEGYYITYGWQLWVGRIILLVMSYIAFRLSTNKLNEGLKNG</sequence>
<proteinExistence type="predicted"/>
<dbReference type="STRING" id="1123350.SAMN02744040_01438"/>
<keyword evidence="3" id="KW-1185">Reference proteome</keyword>
<protein>
    <recommendedName>
        <fullName evidence="4">MatE protein</fullName>
    </recommendedName>
</protein>
<evidence type="ECO:0000256" key="1">
    <source>
        <dbReference type="SAM" id="Phobius"/>
    </source>
</evidence>
<keyword evidence="1" id="KW-0812">Transmembrane</keyword>
<keyword evidence="1" id="KW-1133">Transmembrane helix</keyword>
<dbReference type="AlphaFoldDB" id="A0A1M5RM99"/>
<evidence type="ECO:0000313" key="3">
    <source>
        <dbReference type="Proteomes" id="UP000242520"/>
    </source>
</evidence>
<reference evidence="3" key="1">
    <citation type="submission" date="2016-11" db="EMBL/GenBank/DDBJ databases">
        <authorList>
            <person name="Varghese N."/>
            <person name="Submissions S."/>
        </authorList>
    </citation>
    <scope>NUCLEOTIDE SEQUENCE [LARGE SCALE GENOMIC DNA]</scope>
    <source>
        <strain evidence="3">DSM 15285</strain>
    </source>
</reference>
<accession>A0A1M5RM99</accession>
<feature type="transmembrane region" description="Helical" evidence="1">
    <location>
        <begin position="38"/>
        <end position="55"/>
    </location>
</feature>